<dbReference type="EMBL" id="BQNB010019580">
    <property type="protein sequence ID" value="GJT86787.1"/>
    <property type="molecule type" value="Genomic_DNA"/>
</dbReference>
<evidence type="ECO:0000313" key="3">
    <source>
        <dbReference type="Proteomes" id="UP001151760"/>
    </source>
</evidence>
<feature type="region of interest" description="Disordered" evidence="1">
    <location>
        <begin position="98"/>
        <end position="163"/>
    </location>
</feature>
<sequence length="292" mass="33890">MWCLYDPTPSDWRTIDQSSGGKLHDKNVKESWALIEDLALYDNESWNDLRDFAKPFKAFSLPHDASDHRLIELENQVQCLMETHLAPKPSVQETRILEHNATKSNNRNTTVDDKEVVEKESKDSETIVEEDKSSDIGRNDETSFPKQKLEEDKSSNRSNDETQYPREIECITKLILDMEQGLITFTDGIKEVTFKTPYRDSEMDDLTSEGHDLLSSMVILSEDDYRRGCKRPSTLKSGFCKDIDKLGLIYKKEIERIDLDVTFVIRRGKQEFREGGSHVKKYDFESRLEYSL</sequence>
<dbReference type="Proteomes" id="UP001151760">
    <property type="component" value="Unassembled WGS sequence"/>
</dbReference>
<evidence type="ECO:0000256" key="1">
    <source>
        <dbReference type="SAM" id="MobiDB-lite"/>
    </source>
</evidence>
<gene>
    <name evidence="2" type="ORF">Tco_1068504</name>
</gene>
<organism evidence="2 3">
    <name type="scientific">Tanacetum coccineum</name>
    <dbReference type="NCBI Taxonomy" id="301880"/>
    <lineage>
        <taxon>Eukaryota</taxon>
        <taxon>Viridiplantae</taxon>
        <taxon>Streptophyta</taxon>
        <taxon>Embryophyta</taxon>
        <taxon>Tracheophyta</taxon>
        <taxon>Spermatophyta</taxon>
        <taxon>Magnoliopsida</taxon>
        <taxon>eudicotyledons</taxon>
        <taxon>Gunneridae</taxon>
        <taxon>Pentapetalae</taxon>
        <taxon>asterids</taxon>
        <taxon>campanulids</taxon>
        <taxon>Asterales</taxon>
        <taxon>Asteraceae</taxon>
        <taxon>Asteroideae</taxon>
        <taxon>Anthemideae</taxon>
        <taxon>Anthemidinae</taxon>
        <taxon>Tanacetum</taxon>
    </lineage>
</organism>
<protein>
    <recommendedName>
        <fullName evidence="4">MAK10-like protein</fullName>
    </recommendedName>
</protein>
<evidence type="ECO:0000313" key="2">
    <source>
        <dbReference type="EMBL" id="GJT86787.1"/>
    </source>
</evidence>
<proteinExistence type="predicted"/>
<comment type="caution">
    <text evidence="2">The sequence shown here is derived from an EMBL/GenBank/DDBJ whole genome shotgun (WGS) entry which is preliminary data.</text>
</comment>
<feature type="compositionally biased region" description="Basic and acidic residues" evidence="1">
    <location>
        <begin position="110"/>
        <end position="163"/>
    </location>
</feature>
<reference evidence="2" key="2">
    <citation type="submission" date="2022-01" db="EMBL/GenBank/DDBJ databases">
        <authorList>
            <person name="Yamashiro T."/>
            <person name="Shiraishi A."/>
            <person name="Satake H."/>
            <person name="Nakayama K."/>
        </authorList>
    </citation>
    <scope>NUCLEOTIDE SEQUENCE</scope>
</reference>
<keyword evidence="3" id="KW-1185">Reference proteome</keyword>
<accession>A0ABQ5HHP2</accession>
<name>A0ABQ5HHP2_9ASTR</name>
<evidence type="ECO:0008006" key="4">
    <source>
        <dbReference type="Google" id="ProtNLM"/>
    </source>
</evidence>
<reference evidence="2" key="1">
    <citation type="journal article" date="2022" name="Int. J. Mol. Sci.">
        <title>Draft Genome of Tanacetum Coccineum: Genomic Comparison of Closely Related Tanacetum-Family Plants.</title>
        <authorList>
            <person name="Yamashiro T."/>
            <person name="Shiraishi A."/>
            <person name="Nakayama K."/>
            <person name="Satake H."/>
        </authorList>
    </citation>
    <scope>NUCLEOTIDE SEQUENCE</scope>
</reference>